<comment type="subcellular location">
    <subcellularLocation>
        <location evidence="1">Cell membrane</location>
        <topology evidence="1">Multi-pass membrane protein</topology>
    </subcellularLocation>
</comment>
<evidence type="ECO:0000256" key="5">
    <source>
        <dbReference type="ARBA" id="ARBA00022692"/>
    </source>
</evidence>
<keyword evidence="7" id="KW-0915">Sodium</keyword>
<name>T1HKH5_RHOPR</name>
<dbReference type="GO" id="GO:0005886">
    <property type="term" value="C:plasma membrane"/>
    <property type="evidence" value="ECO:0007669"/>
    <property type="project" value="UniProtKB-SubCell"/>
</dbReference>
<dbReference type="HOGENOM" id="CLU_018808_11_1_1"/>
<dbReference type="AlphaFoldDB" id="T1HKH5"/>
<comment type="similarity">
    <text evidence="2 11">Belongs to the sodium:solute symporter (SSF) (TC 2.A.21) family.</text>
</comment>
<dbReference type="GO" id="GO:0006814">
    <property type="term" value="P:sodium ion transport"/>
    <property type="evidence" value="ECO:0007669"/>
    <property type="project" value="UniProtKB-KW"/>
</dbReference>
<evidence type="ECO:0000256" key="11">
    <source>
        <dbReference type="RuleBase" id="RU362091"/>
    </source>
</evidence>
<organism evidence="12 13">
    <name type="scientific">Rhodnius prolixus</name>
    <name type="common">Triatomid bug</name>
    <dbReference type="NCBI Taxonomy" id="13249"/>
    <lineage>
        <taxon>Eukaryota</taxon>
        <taxon>Metazoa</taxon>
        <taxon>Ecdysozoa</taxon>
        <taxon>Arthropoda</taxon>
        <taxon>Hexapoda</taxon>
        <taxon>Insecta</taxon>
        <taxon>Pterygota</taxon>
        <taxon>Neoptera</taxon>
        <taxon>Paraneoptera</taxon>
        <taxon>Hemiptera</taxon>
        <taxon>Heteroptera</taxon>
        <taxon>Panheteroptera</taxon>
        <taxon>Cimicomorpha</taxon>
        <taxon>Reduviidae</taxon>
        <taxon>Triatominae</taxon>
        <taxon>Rhodnius</taxon>
    </lineage>
</organism>
<dbReference type="PROSITE" id="PS50283">
    <property type="entry name" value="NA_SOLUT_SYMP_3"/>
    <property type="match status" value="1"/>
</dbReference>
<evidence type="ECO:0000256" key="9">
    <source>
        <dbReference type="ARBA" id="ARBA00023136"/>
    </source>
</evidence>
<protein>
    <recommendedName>
        <fullName evidence="14">Sodium/solute symporter</fullName>
    </recommendedName>
</protein>
<evidence type="ECO:0000256" key="8">
    <source>
        <dbReference type="ARBA" id="ARBA00023065"/>
    </source>
</evidence>
<dbReference type="InParanoid" id="T1HKH5"/>
<dbReference type="PANTHER" id="PTHR42985:SF40">
    <property type="entry name" value="LD47995P-RELATED"/>
    <property type="match status" value="1"/>
</dbReference>
<keyword evidence="8" id="KW-0406">Ion transport</keyword>
<evidence type="ECO:0000256" key="2">
    <source>
        <dbReference type="ARBA" id="ARBA00006434"/>
    </source>
</evidence>
<dbReference type="InterPro" id="IPR051163">
    <property type="entry name" value="Sodium:Solute_Symporter_SSF"/>
</dbReference>
<evidence type="ECO:0000313" key="12">
    <source>
        <dbReference type="EnsemblMetazoa" id="RPRC004549-PA"/>
    </source>
</evidence>
<sequence>MSAFFTNDVSIMDYVIFAVMFLTSALISVYYGYFRSKSNSVEDYMFGGRNMPVIPVALSVMASTLSSISYIAITRETYYYGSVLLYVPLTEIVGSIFMYFFYIPIFYHHKFTSIFEYTERRYSKLVRSLGSVAYALTQVLYALITMFASCSAVSEAVLTFQQGGLRGVVWSDVLQALFMYISIITLIVVGLLNRNTEDSFGSVIEKGGRWNHFEFDPSPYSRFTPFSTFFPGIAIPLLAACSNQGVYQRYTSLSSFRKVKLTIILAGLSNVLFLSLVVVLGMVIFATYSNCDPVLSKRLNDSNHLMIFFASETGKHVPGLMGLCMAGIISASLSSMSTIINSISCNIFEDVVKPALPWRLNEKQTNYCIKGIALFFGLVVTFGNFALDVSGGIYQVFRTFISLAGGLIVFIFGFGIFFRKANTKGVIAGSVTGLIVTLWLGIGMQAAVSNGQIKYLTKMVTNEGCQLNSTEPLPYNITTEGFVGIVPVIFDEDLPFPYRITYNYLIGISIVVSAVIGTIVSLCTQGGEPLDESLIIPLLRKNRPNINRDYTQHAEEVRNRNNVEMRELTRRE</sequence>
<evidence type="ECO:0000256" key="7">
    <source>
        <dbReference type="ARBA" id="ARBA00023053"/>
    </source>
</evidence>
<dbReference type="EnsemblMetazoa" id="RPRC004549-RA">
    <property type="protein sequence ID" value="RPRC004549-PA"/>
    <property type="gene ID" value="RPRC004549"/>
</dbReference>
<dbReference type="Gene3D" id="1.20.1730.10">
    <property type="entry name" value="Sodium/glucose cotransporter"/>
    <property type="match status" value="1"/>
</dbReference>
<dbReference type="InterPro" id="IPR001734">
    <property type="entry name" value="Na/solute_symporter"/>
</dbReference>
<keyword evidence="10" id="KW-0739">Sodium transport</keyword>
<reference evidence="12" key="1">
    <citation type="submission" date="2015-05" db="UniProtKB">
        <authorList>
            <consortium name="EnsemblMetazoa"/>
        </authorList>
    </citation>
    <scope>IDENTIFICATION</scope>
</reference>
<evidence type="ECO:0000256" key="6">
    <source>
        <dbReference type="ARBA" id="ARBA00022989"/>
    </source>
</evidence>
<keyword evidence="9" id="KW-0472">Membrane</keyword>
<accession>T1HKH5</accession>
<dbReference type="InterPro" id="IPR038377">
    <property type="entry name" value="Na/Glc_symporter_sf"/>
</dbReference>
<keyword evidence="3" id="KW-0813">Transport</keyword>
<evidence type="ECO:0000256" key="10">
    <source>
        <dbReference type="ARBA" id="ARBA00023201"/>
    </source>
</evidence>
<dbReference type="Pfam" id="PF00474">
    <property type="entry name" value="SSF"/>
    <property type="match status" value="1"/>
</dbReference>
<evidence type="ECO:0000256" key="1">
    <source>
        <dbReference type="ARBA" id="ARBA00004651"/>
    </source>
</evidence>
<dbReference type="PANTHER" id="PTHR42985">
    <property type="entry name" value="SODIUM-COUPLED MONOCARBOXYLATE TRANSPORTER"/>
    <property type="match status" value="1"/>
</dbReference>
<evidence type="ECO:0008006" key="14">
    <source>
        <dbReference type="Google" id="ProtNLM"/>
    </source>
</evidence>
<dbReference type="EMBL" id="ACPB03002003">
    <property type="status" value="NOT_ANNOTATED_CDS"/>
    <property type="molecule type" value="Genomic_DNA"/>
</dbReference>
<evidence type="ECO:0000256" key="4">
    <source>
        <dbReference type="ARBA" id="ARBA00022475"/>
    </source>
</evidence>
<keyword evidence="4" id="KW-1003">Cell membrane</keyword>
<keyword evidence="6" id="KW-1133">Transmembrane helix</keyword>
<evidence type="ECO:0000313" key="13">
    <source>
        <dbReference type="Proteomes" id="UP000015103"/>
    </source>
</evidence>
<keyword evidence="13" id="KW-1185">Reference proteome</keyword>
<dbReference type="VEuPathDB" id="VectorBase:RPRC004549"/>
<proteinExistence type="inferred from homology"/>
<evidence type="ECO:0000256" key="3">
    <source>
        <dbReference type="ARBA" id="ARBA00022448"/>
    </source>
</evidence>
<dbReference type="eggNOG" id="KOG2349">
    <property type="taxonomic scope" value="Eukaryota"/>
</dbReference>
<dbReference type="Proteomes" id="UP000015103">
    <property type="component" value="Unassembled WGS sequence"/>
</dbReference>
<keyword evidence="5" id="KW-0812">Transmembrane</keyword>
<dbReference type="GO" id="GO:0015293">
    <property type="term" value="F:symporter activity"/>
    <property type="evidence" value="ECO:0007669"/>
    <property type="project" value="TreeGrafter"/>
</dbReference>
<dbReference type="OMA" id="MIFFASE"/>